<dbReference type="InterPro" id="IPR050950">
    <property type="entry name" value="HTH-type_LysR_regulators"/>
</dbReference>
<name>A0A645AJA9_9ZZZZ</name>
<dbReference type="PANTHER" id="PTHR30419:SF8">
    <property type="entry name" value="NITROGEN ASSIMILATION TRANSCRIPTIONAL ACTIVATOR-RELATED"/>
    <property type="match status" value="1"/>
</dbReference>
<dbReference type="EMBL" id="VSSQ01014279">
    <property type="protein sequence ID" value="MPM53312.1"/>
    <property type="molecule type" value="Genomic_DNA"/>
</dbReference>
<evidence type="ECO:0000256" key="2">
    <source>
        <dbReference type="ARBA" id="ARBA00023015"/>
    </source>
</evidence>
<dbReference type="PANTHER" id="PTHR30419">
    <property type="entry name" value="HTH-TYPE TRANSCRIPTIONAL REGULATOR YBHD"/>
    <property type="match status" value="1"/>
</dbReference>
<reference evidence="6" key="1">
    <citation type="submission" date="2019-08" db="EMBL/GenBank/DDBJ databases">
        <authorList>
            <person name="Kucharzyk K."/>
            <person name="Murdoch R.W."/>
            <person name="Higgins S."/>
            <person name="Loffler F."/>
        </authorList>
    </citation>
    <scope>NUCLEOTIDE SEQUENCE</scope>
</reference>
<dbReference type="Pfam" id="PF03466">
    <property type="entry name" value="LysR_substrate"/>
    <property type="match status" value="1"/>
</dbReference>
<evidence type="ECO:0000256" key="3">
    <source>
        <dbReference type="ARBA" id="ARBA00023125"/>
    </source>
</evidence>
<dbReference type="GO" id="GO:0003700">
    <property type="term" value="F:DNA-binding transcription factor activity"/>
    <property type="evidence" value="ECO:0007669"/>
    <property type="project" value="InterPro"/>
</dbReference>
<dbReference type="SUPFAM" id="SSF46785">
    <property type="entry name" value="Winged helix' DNA-binding domain"/>
    <property type="match status" value="1"/>
</dbReference>
<evidence type="ECO:0000259" key="5">
    <source>
        <dbReference type="PROSITE" id="PS50931"/>
    </source>
</evidence>
<keyword evidence="3" id="KW-0238">DNA-binding</keyword>
<keyword evidence="2" id="KW-0805">Transcription regulation</keyword>
<dbReference type="FunFam" id="1.10.10.10:FF:000001">
    <property type="entry name" value="LysR family transcriptional regulator"/>
    <property type="match status" value="1"/>
</dbReference>
<dbReference type="InterPro" id="IPR000847">
    <property type="entry name" value="LysR_HTH_N"/>
</dbReference>
<dbReference type="Gene3D" id="1.10.10.10">
    <property type="entry name" value="Winged helix-like DNA-binding domain superfamily/Winged helix DNA-binding domain"/>
    <property type="match status" value="1"/>
</dbReference>
<feature type="domain" description="HTH lysR-type" evidence="5">
    <location>
        <begin position="1"/>
        <end position="58"/>
    </location>
</feature>
<dbReference type="CDD" id="cd05466">
    <property type="entry name" value="PBP2_LTTR_substrate"/>
    <property type="match status" value="1"/>
</dbReference>
<evidence type="ECO:0000256" key="4">
    <source>
        <dbReference type="ARBA" id="ARBA00023163"/>
    </source>
</evidence>
<sequence length="291" mass="32547">MDIRTMKYFQAVADEGSISNASRQLNIAQPALSRQMKMLEEDLGVQLFERGNRRIKLTIAGQLLRERTEQILNLVEGTKKEVAEFDSGIAGSISIGTVTTSGAVLLPELVNQFHNLYPNVTLQVWEGDGYRILELLDKGIIEIGIIRAPIDSDIYNSITMPEEPLVIAMQKGGIFDKQKDTIRLKELAHQPLIIPFRWRSLFVGWCAAAGFKPNIVCLCNGIIMDILWAKKGIGMALVPQSTKELVTDPAITYKRIVDPTLSTQTAVVWPKNRRLSAGSKHFLDLLKNLKY</sequence>
<accession>A0A645AJA9</accession>
<dbReference type="AlphaFoldDB" id="A0A645AJA9"/>
<dbReference type="SUPFAM" id="SSF53850">
    <property type="entry name" value="Periplasmic binding protein-like II"/>
    <property type="match status" value="1"/>
</dbReference>
<comment type="caution">
    <text evidence="6">The sequence shown here is derived from an EMBL/GenBank/DDBJ whole genome shotgun (WGS) entry which is preliminary data.</text>
</comment>
<dbReference type="Gene3D" id="3.40.190.290">
    <property type="match status" value="1"/>
</dbReference>
<comment type="similarity">
    <text evidence="1">Belongs to the LysR transcriptional regulatory family.</text>
</comment>
<gene>
    <name evidence="6" type="primary">cynR_18</name>
    <name evidence="6" type="ORF">SDC9_100079</name>
</gene>
<dbReference type="PROSITE" id="PS50931">
    <property type="entry name" value="HTH_LYSR"/>
    <property type="match status" value="1"/>
</dbReference>
<dbReference type="PRINTS" id="PR00039">
    <property type="entry name" value="HTHLYSR"/>
</dbReference>
<dbReference type="InterPro" id="IPR005119">
    <property type="entry name" value="LysR_subst-bd"/>
</dbReference>
<organism evidence="6">
    <name type="scientific">bioreactor metagenome</name>
    <dbReference type="NCBI Taxonomy" id="1076179"/>
    <lineage>
        <taxon>unclassified sequences</taxon>
        <taxon>metagenomes</taxon>
        <taxon>ecological metagenomes</taxon>
    </lineage>
</organism>
<protein>
    <submittedName>
        <fullName evidence="6">HTH-type transcriptional regulator CynR</fullName>
    </submittedName>
</protein>
<evidence type="ECO:0000256" key="1">
    <source>
        <dbReference type="ARBA" id="ARBA00009437"/>
    </source>
</evidence>
<keyword evidence="4" id="KW-0804">Transcription</keyword>
<evidence type="ECO:0000313" key="6">
    <source>
        <dbReference type="EMBL" id="MPM53312.1"/>
    </source>
</evidence>
<dbReference type="GO" id="GO:0003677">
    <property type="term" value="F:DNA binding"/>
    <property type="evidence" value="ECO:0007669"/>
    <property type="project" value="UniProtKB-KW"/>
</dbReference>
<dbReference type="InterPro" id="IPR036388">
    <property type="entry name" value="WH-like_DNA-bd_sf"/>
</dbReference>
<dbReference type="GO" id="GO:0005829">
    <property type="term" value="C:cytosol"/>
    <property type="evidence" value="ECO:0007669"/>
    <property type="project" value="TreeGrafter"/>
</dbReference>
<dbReference type="Pfam" id="PF00126">
    <property type="entry name" value="HTH_1"/>
    <property type="match status" value="1"/>
</dbReference>
<dbReference type="InterPro" id="IPR036390">
    <property type="entry name" value="WH_DNA-bd_sf"/>
</dbReference>
<proteinExistence type="inferred from homology"/>